<sequence length="378" mass="43752">MATKRQRGNRWEFIVRRKRLLEKPYYLTFDSEKEGDAYVEKLEALLDRGIVPEELSLKKPNAKVVKDLIKNYLVNVSIKTDEHKLLVLISAFMGDKRLTELNYDWAEKWVQDMKRIKGLKPGTIRHYVGAMARCMDWGKRKGLILDSPLRDLPRGYASYTDADALYSEKKIDGVRDRRLESNEEANIRAVMNGEKPEDSLRPLSLYYQGAIECVFDLAVETAMRLREIYTLELAQVSLKKRTIFLEKTKNGSKRQVPLSSVAMAVLKKYLSQVRDGDRGMGEFKHEGGWLFPWWDGDADSKALKKITSRISRQYSRVFAAAGCSDLRFHDLRHEATSRFFERTEMSDIEIAKITGHSDSRILVRYANLRASDLARKLW</sequence>
<dbReference type="Pfam" id="PF00589">
    <property type="entry name" value="Phage_integrase"/>
    <property type="match status" value="1"/>
</dbReference>
<dbReference type="CDD" id="cd00796">
    <property type="entry name" value="INT_Rci_Hp1_C"/>
    <property type="match status" value="1"/>
</dbReference>
<dbReference type="GO" id="GO:0003677">
    <property type="term" value="F:DNA binding"/>
    <property type="evidence" value="ECO:0007669"/>
    <property type="project" value="UniProtKB-KW"/>
</dbReference>
<protein>
    <submittedName>
        <fullName evidence="5">Site-specific integrase</fullName>
    </submittedName>
</protein>
<evidence type="ECO:0000313" key="6">
    <source>
        <dbReference type="Proteomes" id="UP000255508"/>
    </source>
</evidence>
<dbReference type="Gene3D" id="1.10.150.130">
    <property type="match status" value="1"/>
</dbReference>
<dbReference type="InterPro" id="IPR010998">
    <property type="entry name" value="Integrase_recombinase_N"/>
</dbReference>
<evidence type="ECO:0000259" key="4">
    <source>
        <dbReference type="PROSITE" id="PS51898"/>
    </source>
</evidence>
<dbReference type="PANTHER" id="PTHR30349">
    <property type="entry name" value="PHAGE INTEGRASE-RELATED"/>
    <property type="match status" value="1"/>
</dbReference>
<keyword evidence="2" id="KW-0238">DNA-binding</keyword>
<keyword evidence="3" id="KW-0233">DNA recombination</keyword>
<gene>
    <name evidence="5" type="ORF">DIZ79_13220</name>
</gene>
<evidence type="ECO:0000256" key="3">
    <source>
        <dbReference type="ARBA" id="ARBA00023172"/>
    </source>
</evidence>
<dbReference type="InterPro" id="IPR013762">
    <property type="entry name" value="Integrase-like_cat_sf"/>
</dbReference>
<dbReference type="PANTHER" id="PTHR30349:SF94">
    <property type="entry name" value="INTEGRASE_RECOMBINASE HI_1414-RELATED"/>
    <property type="match status" value="1"/>
</dbReference>
<evidence type="ECO:0000256" key="2">
    <source>
        <dbReference type="ARBA" id="ARBA00023125"/>
    </source>
</evidence>
<dbReference type="PROSITE" id="PS51898">
    <property type="entry name" value="TYR_RECOMBINASE"/>
    <property type="match status" value="1"/>
</dbReference>
<dbReference type="InterPro" id="IPR050090">
    <property type="entry name" value="Tyrosine_recombinase_XerCD"/>
</dbReference>
<dbReference type="Proteomes" id="UP000255508">
    <property type="component" value="Unassembled WGS sequence"/>
</dbReference>
<dbReference type="InterPro" id="IPR002104">
    <property type="entry name" value="Integrase_catalytic"/>
</dbReference>
<feature type="domain" description="Tyr recombinase" evidence="4">
    <location>
        <begin position="177"/>
        <end position="378"/>
    </location>
</feature>
<dbReference type="GO" id="GO:0015074">
    <property type="term" value="P:DNA integration"/>
    <property type="evidence" value="ECO:0007669"/>
    <property type="project" value="UniProtKB-KW"/>
</dbReference>
<name>A0A370DUP5_9GAMM</name>
<keyword evidence="1" id="KW-0229">DNA integration</keyword>
<dbReference type="AlphaFoldDB" id="A0A370DUP5"/>
<evidence type="ECO:0000256" key="1">
    <source>
        <dbReference type="ARBA" id="ARBA00022908"/>
    </source>
</evidence>
<comment type="caution">
    <text evidence="5">The sequence shown here is derived from an EMBL/GenBank/DDBJ whole genome shotgun (WGS) entry which is preliminary data.</text>
</comment>
<evidence type="ECO:0000313" key="5">
    <source>
        <dbReference type="EMBL" id="RDH89142.1"/>
    </source>
</evidence>
<dbReference type="InterPro" id="IPR011010">
    <property type="entry name" value="DNA_brk_join_enz"/>
</dbReference>
<proteinExistence type="predicted"/>
<dbReference type="GO" id="GO:0006310">
    <property type="term" value="P:DNA recombination"/>
    <property type="evidence" value="ECO:0007669"/>
    <property type="project" value="UniProtKB-KW"/>
</dbReference>
<dbReference type="SUPFAM" id="SSF56349">
    <property type="entry name" value="DNA breaking-rejoining enzymes"/>
    <property type="match status" value="1"/>
</dbReference>
<dbReference type="Gene3D" id="1.10.443.10">
    <property type="entry name" value="Intergrase catalytic core"/>
    <property type="match status" value="1"/>
</dbReference>
<reference evidence="5 6" key="1">
    <citation type="journal article" date="2018" name="ISME J.">
        <title>Endosymbiont genomes yield clues of tubeworm success.</title>
        <authorList>
            <person name="Li Y."/>
            <person name="Liles M.R."/>
            <person name="Halanych K.M."/>
        </authorList>
    </citation>
    <scope>NUCLEOTIDE SEQUENCE [LARGE SCALE GENOMIC DNA]</scope>
    <source>
        <strain evidence="5">A1422</strain>
    </source>
</reference>
<organism evidence="5 6">
    <name type="scientific">endosymbiont of Lamellibrachia luymesi</name>
    <dbReference type="NCBI Taxonomy" id="2200907"/>
    <lineage>
        <taxon>Bacteria</taxon>
        <taxon>Pseudomonadati</taxon>
        <taxon>Pseudomonadota</taxon>
        <taxon>Gammaproteobacteria</taxon>
        <taxon>sulfur-oxidizing symbionts</taxon>
    </lineage>
</organism>
<accession>A0A370DUP5</accession>
<dbReference type="EMBL" id="QFXD01000228">
    <property type="protein sequence ID" value="RDH89142.1"/>
    <property type="molecule type" value="Genomic_DNA"/>
</dbReference>